<dbReference type="EMBL" id="KE356561">
    <property type="protein sequence ID" value="ERG96979.1"/>
    <property type="molecule type" value="Genomic_DNA"/>
</dbReference>
<dbReference type="AlphaFoldDB" id="U1N289"/>
<sequence length="50" mass="5556">MIHIQVTGNRLLQRREHGNHLPDNLSESETTVAIPRNSDPNPATRAGIDI</sequence>
<reference evidence="2 3" key="1">
    <citation type="journal article" date="2013" name="PLoS ONE">
        <title>Assembly-driven community genomics of a hypersaline microbial ecosystem.</title>
        <authorList>
            <person name="Podell S."/>
            <person name="Ugalde J.A."/>
            <person name="Narasingarao P."/>
            <person name="Banfield J.F."/>
            <person name="Heidelberg K.B."/>
            <person name="Allen E.E."/>
        </authorList>
    </citation>
    <scope>NUCLEOTIDE SEQUENCE [LARGE SCALE GENOMIC DNA]</scope>
    <source>
        <strain evidence="3">J07HQW2</strain>
    </source>
</reference>
<evidence type="ECO:0000256" key="1">
    <source>
        <dbReference type="SAM" id="MobiDB-lite"/>
    </source>
</evidence>
<organism evidence="2 3">
    <name type="scientific">Haloquadratum walsbyi J07HQW2</name>
    <dbReference type="NCBI Taxonomy" id="1238425"/>
    <lineage>
        <taxon>Archaea</taxon>
        <taxon>Methanobacteriati</taxon>
        <taxon>Methanobacteriota</taxon>
        <taxon>Stenosarchaea group</taxon>
        <taxon>Halobacteria</taxon>
        <taxon>Halobacteriales</taxon>
        <taxon>Haloferacaceae</taxon>
        <taxon>Haloquadratum</taxon>
    </lineage>
</organism>
<gene>
    <name evidence="2" type="ORF">J07HQW2_03465</name>
</gene>
<dbReference type="HOGENOM" id="CLU_3113019_0_0_2"/>
<proteinExistence type="predicted"/>
<evidence type="ECO:0000313" key="2">
    <source>
        <dbReference type="EMBL" id="ERG96979.1"/>
    </source>
</evidence>
<accession>U1N289</accession>
<feature type="compositionally biased region" description="Polar residues" evidence="1">
    <location>
        <begin position="1"/>
        <end position="10"/>
    </location>
</feature>
<dbReference type="Proteomes" id="UP000030710">
    <property type="component" value="Unassembled WGS sequence"/>
</dbReference>
<name>U1N289_9EURY</name>
<feature type="region of interest" description="Disordered" evidence="1">
    <location>
        <begin position="1"/>
        <end position="50"/>
    </location>
</feature>
<protein>
    <submittedName>
        <fullName evidence="2">Uncharacterized protein</fullName>
    </submittedName>
</protein>
<evidence type="ECO:0000313" key="3">
    <source>
        <dbReference type="Proteomes" id="UP000030710"/>
    </source>
</evidence>